<dbReference type="PANTHER" id="PTHR48098:SF1">
    <property type="entry name" value="DIACYLGLYCEROL ACYLTRANSFERASE_MYCOLYLTRANSFERASE AG85A"/>
    <property type="match status" value="1"/>
</dbReference>
<keyword evidence="2" id="KW-0732">Signal</keyword>
<accession>A0A1H1TBX9</accession>
<organism evidence="3 4">
    <name type="scientific">Corynebacterium timonense</name>
    <dbReference type="NCBI Taxonomy" id="441500"/>
    <lineage>
        <taxon>Bacteria</taxon>
        <taxon>Bacillati</taxon>
        <taxon>Actinomycetota</taxon>
        <taxon>Actinomycetes</taxon>
        <taxon>Mycobacteriales</taxon>
        <taxon>Corynebacteriaceae</taxon>
        <taxon>Corynebacterium</taxon>
    </lineage>
</organism>
<feature type="signal peptide" evidence="2">
    <location>
        <begin position="1"/>
        <end position="25"/>
    </location>
</feature>
<dbReference type="Gene3D" id="3.40.50.1820">
    <property type="entry name" value="alpha/beta hydrolase"/>
    <property type="match status" value="1"/>
</dbReference>
<reference evidence="3 4" key="1">
    <citation type="submission" date="2016-10" db="EMBL/GenBank/DDBJ databases">
        <authorList>
            <person name="de Groot N.N."/>
        </authorList>
    </citation>
    <scope>NUCLEOTIDE SEQUENCE [LARGE SCALE GENOMIC DNA]</scope>
    <source>
        <strain evidence="3 4">DSM 45434</strain>
    </source>
</reference>
<dbReference type="SUPFAM" id="SSF53474">
    <property type="entry name" value="alpha/beta-Hydrolases"/>
    <property type="match status" value="1"/>
</dbReference>
<evidence type="ECO:0000256" key="1">
    <source>
        <dbReference type="SAM" id="MobiDB-lite"/>
    </source>
</evidence>
<dbReference type="OrthoDB" id="4510758at2"/>
<gene>
    <name evidence="3" type="ORF">SAMN04488539_1945</name>
</gene>
<keyword evidence="4" id="KW-1185">Reference proteome</keyword>
<evidence type="ECO:0000256" key="2">
    <source>
        <dbReference type="SAM" id="SignalP"/>
    </source>
</evidence>
<feature type="compositionally biased region" description="Low complexity" evidence="1">
    <location>
        <begin position="122"/>
        <end position="138"/>
    </location>
</feature>
<dbReference type="GO" id="GO:0016747">
    <property type="term" value="F:acyltransferase activity, transferring groups other than amino-acyl groups"/>
    <property type="evidence" value="ECO:0007669"/>
    <property type="project" value="TreeGrafter"/>
</dbReference>
<keyword evidence="3" id="KW-0378">Hydrolase</keyword>
<feature type="region of interest" description="Disordered" evidence="1">
    <location>
        <begin position="71"/>
        <end position="108"/>
    </location>
</feature>
<dbReference type="InterPro" id="IPR000801">
    <property type="entry name" value="Esterase-like"/>
</dbReference>
<dbReference type="EMBL" id="LT629765">
    <property type="protein sequence ID" value="SDS57654.1"/>
    <property type="molecule type" value="Genomic_DNA"/>
</dbReference>
<dbReference type="eggNOG" id="COG0627">
    <property type="taxonomic scope" value="Bacteria"/>
</dbReference>
<dbReference type="InterPro" id="IPR050583">
    <property type="entry name" value="Mycobacterial_A85_antigen"/>
</dbReference>
<dbReference type="RefSeq" id="WP_019193816.1">
    <property type="nucleotide sequence ID" value="NZ_LT629765.1"/>
</dbReference>
<evidence type="ECO:0000313" key="3">
    <source>
        <dbReference type="EMBL" id="SDS57654.1"/>
    </source>
</evidence>
<dbReference type="InterPro" id="IPR029058">
    <property type="entry name" value="AB_hydrolase_fold"/>
</dbReference>
<name>A0A1H1TBX9_9CORY</name>
<dbReference type="STRING" id="1203190.GCA_000312345_00976"/>
<feature type="region of interest" description="Disordered" evidence="1">
    <location>
        <begin position="122"/>
        <end position="148"/>
    </location>
</feature>
<dbReference type="AlphaFoldDB" id="A0A1H1TBX9"/>
<evidence type="ECO:0000313" key="4">
    <source>
        <dbReference type="Proteomes" id="UP000182237"/>
    </source>
</evidence>
<dbReference type="GO" id="GO:0016787">
    <property type="term" value="F:hydrolase activity"/>
    <property type="evidence" value="ECO:0007669"/>
    <property type="project" value="UniProtKB-KW"/>
</dbReference>
<dbReference type="PANTHER" id="PTHR48098">
    <property type="entry name" value="ENTEROCHELIN ESTERASE-RELATED"/>
    <property type="match status" value="1"/>
</dbReference>
<feature type="compositionally biased region" description="Low complexity" evidence="1">
    <location>
        <begin position="98"/>
        <end position="108"/>
    </location>
</feature>
<dbReference type="Pfam" id="PF00756">
    <property type="entry name" value="Esterase"/>
    <property type="match status" value="1"/>
</dbReference>
<sequence length="491" mass="51009">MKITRPAVAASAAIAIALGAIPATAHLSAEPLSEPPLHEPTVNFRHAKSTLAAEAGDTSVLEQALAKLTESGAASNEGKDTTDAGAAQPATSQGTKSPKAAAPAAAVAPTLPAGESGAAIAQTAATQGAAEQGASEQDAAAEDPAEQTVQGVTQLAAAPVDYQGKPQTWFGTVQRNAQWEALSVHSPAMERDIPVAVRWATDTAGQRVQGAPTVYLLNGAGGSEQNTDWIAQAYSQVEKTFRGQAVNVVIPMEGAFSYYVDWQSVPAQNTYYKGKQLWTTFLGDELPQAIEAHLGANGKRAVVGFSMSATSALLLAEQRPGTFDAVGAFSGCPATSTPVPYFATQLTLNRGGATPEQVWGPMGSDYNRSNDALVNAEKLAGTALYVSNASGLAGETDLLGYYLNDDSSNFPQASSNAFTLQVEGGVIEGVTNSCTHDLKAKLDSKGIPANFNFRNTGTHSWPYWLDDLSISWTETIGPALTGKPSAELGPK</sequence>
<dbReference type="Proteomes" id="UP000182237">
    <property type="component" value="Chromosome I"/>
</dbReference>
<protein>
    <submittedName>
        <fullName evidence="3">S-formylglutathione hydrolase FrmB</fullName>
    </submittedName>
</protein>
<feature type="chain" id="PRO_5009260922" evidence="2">
    <location>
        <begin position="26"/>
        <end position="491"/>
    </location>
</feature>
<proteinExistence type="predicted"/>